<dbReference type="STRING" id="1844972.A7K91_08015"/>
<proteinExistence type="inferred from homology"/>
<keyword evidence="2" id="KW-0560">Oxidoreductase</keyword>
<dbReference type="InterPro" id="IPR036291">
    <property type="entry name" value="NAD(P)-bd_dom_sf"/>
</dbReference>
<dbReference type="PANTHER" id="PTHR43639:SF1">
    <property type="entry name" value="SHORT-CHAIN DEHYDROGENASE_REDUCTASE FAMILY PROTEIN"/>
    <property type="match status" value="1"/>
</dbReference>
<dbReference type="GO" id="GO:0008206">
    <property type="term" value="P:bile acid metabolic process"/>
    <property type="evidence" value="ECO:0007669"/>
    <property type="project" value="UniProtKB-ARBA"/>
</dbReference>
<organism evidence="3 4">
    <name type="scientific">Paenibacillus oryzae</name>
    <dbReference type="NCBI Taxonomy" id="1844972"/>
    <lineage>
        <taxon>Bacteria</taxon>
        <taxon>Bacillati</taxon>
        <taxon>Bacillota</taxon>
        <taxon>Bacilli</taxon>
        <taxon>Bacillales</taxon>
        <taxon>Paenibacillaceae</taxon>
        <taxon>Paenibacillus</taxon>
    </lineage>
</organism>
<dbReference type="AlphaFoldDB" id="A0A1A5YDQ0"/>
<dbReference type="Pfam" id="PF13561">
    <property type="entry name" value="adh_short_C2"/>
    <property type="match status" value="1"/>
</dbReference>
<evidence type="ECO:0000313" key="4">
    <source>
        <dbReference type="Proteomes" id="UP000092024"/>
    </source>
</evidence>
<dbReference type="EMBL" id="LYPA01000070">
    <property type="protein sequence ID" value="OBR63707.1"/>
    <property type="molecule type" value="Genomic_DNA"/>
</dbReference>
<dbReference type="CDD" id="cd05233">
    <property type="entry name" value="SDR_c"/>
    <property type="match status" value="1"/>
</dbReference>
<dbReference type="PRINTS" id="PR00081">
    <property type="entry name" value="GDHRDH"/>
</dbReference>
<dbReference type="Gene3D" id="3.40.50.720">
    <property type="entry name" value="NAD(P)-binding Rossmann-like Domain"/>
    <property type="match status" value="1"/>
</dbReference>
<dbReference type="OrthoDB" id="9803333at2"/>
<accession>A0A1A5YDQ0</accession>
<comment type="similarity">
    <text evidence="1">Belongs to the short-chain dehydrogenases/reductases (SDR) family.</text>
</comment>
<evidence type="ECO:0000256" key="1">
    <source>
        <dbReference type="ARBA" id="ARBA00006484"/>
    </source>
</evidence>
<dbReference type="RefSeq" id="WP_068685803.1">
    <property type="nucleotide sequence ID" value="NZ_LYPA01000070.1"/>
</dbReference>
<dbReference type="FunFam" id="3.40.50.720:FF:000084">
    <property type="entry name" value="Short-chain dehydrogenase reductase"/>
    <property type="match status" value="1"/>
</dbReference>
<dbReference type="PANTHER" id="PTHR43639">
    <property type="entry name" value="OXIDOREDUCTASE, SHORT-CHAIN DEHYDROGENASE/REDUCTASE FAMILY (AFU_ORTHOLOGUE AFUA_5G02870)"/>
    <property type="match status" value="1"/>
</dbReference>
<evidence type="ECO:0000256" key="2">
    <source>
        <dbReference type="ARBA" id="ARBA00023002"/>
    </source>
</evidence>
<dbReference type="PRINTS" id="PR00080">
    <property type="entry name" value="SDRFAMILY"/>
</dbReference>
<comment type="caution">
    <text evidence="3">The sequence shown here is derived from an EMBL/GenBank/DDBJ whole genome shotgun (WGS) entry which is preliminary data.</text>
</comment>
<reference evidence="3 4" key="1">
    <citation type="submission" date="2016-05" db="EMBL/GenBank/DDBJ databases">
        <title>Paenibacillus oryzae. sp. nov., isolated from the rice root.</title>
        <authorList>
            <person name="Zhang J."/>
            <person name="Zhang X."/>
        </authorList>
    </citation>
    <scope>NUCLEOTIDE SEQUENCE [LARGE SCALE GENOMIC DNA]</scope>
    <source>
        <strain evidence="3 4">1DrF-4</strain>
    </source>
</reference>
<keyword evidence="4" id="KW-1185">Reference proteome</keyword>
<dbReference type="Proteomes" id="UP000092024">
    <property type="component" value="Unassembled WGS sequence"/>
</dbReference>
<dbReference type="SUPFAM" id="SSF51735">
    <property type="entry name" value="NAD(P)-binding Rossmann-fold domains"/>
    <property type="match status" value="1"/>
</dbReference>
<gene>
    <name evidence="3" type="ORF">A7K91_08015</name>
</gene>
<name>A0A1A5YDQ0_9BACL</name>
<protein>
    <submittedName>
        <fullName evidence="3">Short-chain dehydrogenase</fullName>
    </submittedName>
</protein>
<dbReference type="GO" id="GO:0016491">
    <property type="term" value="F:oxidoreductase activity"/>
    <property type="evidence" value="ECO:0007669"/>
    <property type="project" value="UniProtKB-KW"/>
</dbReference>
<sequence length="262" mass="28584">MGISGKRALVTGAGTGIGQCVAVELARRGVKVAIHYNRSDAGALETQRQISEFGGESCIVQADVSNMEQIETMVKKTAEQLGGLDILVNNAALQLNYDFFDYDENSFDRLMATNVKGYWQCMQAALPLLKESGNGRIIIMSSVHSKRPTDFDAVYTMTKGAIRMLARESAIEFAKYGIMVNVIEPGQINVGRQSARESRAIIPDNERAKLLKDAPPPITTRFPLGRVGMPTDVAKLVCFLVDDENEFLSGSAIRLDGASMLM</sequence>
<dbReference type="InterPro" id="IPR002347">
    <property type="entry name" value="SDR_fam"/>
</dbReference>
<evidence type="ECO:0000313" key="3">
    <source>
        <dbReference type="EMBL" id="OBR63707.1"/>
    </source>
</evidence>